<protein>
    <submittedName>
        <fullName evidence="1">Phospholipid ABC transporter shuttle protein MlaC</fullName>
    </submittedName>
</protein>
<evidence type="ECO:0000313" key="1">
    <source>
        <dbReference type="EMBL" id="VAW04938.1"/>
    </source>
</evidence>
<dbReference type="EMBL" id="UOEG01000285">
    <property type="protein sequence ID" value="VAW04938.1"/>
    <property type="molecule type" value="Genomic_DNA"/>
</dbReference>
<sequence>MTNSFTRRQVLSTALSTGFATLTIAGLPSGAFALTDARAMALVNQVVVEINKVIISGKPIKQMISDFEKIFNRYGDVNIIARSTLGADARRASSAQMKAYVNAFRGYISRKYGKRFNEFAGGRIEVTSARKVKSWYEVKSKAYLKGQAPFEIKFLVSDRSGKNLFFDMVIEGISLRLSERTEIGAMLDRRNGNIDALIADLRKAG</sequence>
<proteinExistence type="predicted"/>
<dbReference type="InterPro" id="IPR042245">
    <property type="entry name" value="Tgt2/MlaC_sf"/>
</dbReference>
<accession>A0A3B0SHV4</accession>
<reference evidence="1" key="1">
    <citation type="submission" date="2018-06" db="EMBL/GenBank/DDBJ databases">
        <authorList>
            <person name="Zhirakovskaya E."/>
        </authorList>
    </citation>
    <scope>NUCLEOTIDE SEQUENCE</scope>
</reference>
<dbReference type="InterPro" id="IPR008869">
    <property type="entry name" value="MlaC/ttg2D"/>
</dbReference>
<gene>
    <name evidence="1" type="ORF">MNBD_ALPHA07-1145</name>
</gene>
<dbReference type="InterPro" id="IPR006311">
    <property type="entry name" value="TAT_signal"/>
</dbReference>
<dbReference type="PANTHER" id="PTHR36573">
    <property type="entry name" value="INTERMEMBRANE PHOSPHOLIPID TRANSPORT SYSTEM BINDING PROTEIN MLAC"/>
    <property type="match status" value="1"/>
</dbReference>
<name>A0A3B0SHV4_9ZZZZ</name>
<dbReference type="AlphaFoldDB" id="A0A3B0SHV4"/>
<dbReference type="PROSITE" id="PS51318">
    <property type="entry name" value="TAT"/>
    <property type="match status" value="1"/>
</dbReference>
<organism evidence="1">
    <name type="scientific">hydrothermal vent metagenome</name>
    <dbReference type="NCBI Taxonomy" id="652676"/>
    <lineage>
        <taxon>unclassified sequences</taxon>
        <taxon>metagenomes</taxon>
        <taxon>ecological metagenomes</taxon>
    </lineage>
</organism>
<dbReference type="Gene3D" id="3.10.450.710">
    <property type="entry name" value="Tgt2/MlaC"/>
    <property type="match status" value="1"/>
</dbReference>
<dbReference type="PANTHER" id="PTHR36573:SF1">
    <property type="entry name" value="INTERMEMBRANE PHOSPHOLIPID TRANSPORT SYSTEM BINDING PROTEIN MLAC"/>
    <property type="match status" value="1"/>
</dbReference>
<dbReference type="Pfam" id="PF05494">
    <property type="entry name" value="MlaC"/>
    <property type="match status" value="1"/>
</dbReference>